<dbReference type="InterPro" id="IPR027417">
    <property type="entry name" value="P-loop_NTPase"/>
</dbReference>
<dbReference type="EC" id="2.7.7.7" evidence="1"/>
<organism evidence="1">
    <name type="scientific">hydrocarbon metagenome</name>
    <dbReference type="NCBI Taxonomy" id="938273"/>
    <lineage>
        <taxon>unclassified sequences</taxon>
        <taxon>metagenomes</taxon>
        <taxon>ecological metagenomes</taxon>
    </lineage>
</organism>
<evidence type="ECO:0000313" key="1">
    <source>
        <dbReference type="EMBL" id="KUG25309.1"/>
    </source>
</evidence>
<dbReference type="AlphaFoldDB" id="A0A0W8FWR1"/>
<dbReference type="GO" id="GO:0003887">
    <property type="term" value="F:DNA-directed DNA polymerase activity"/>
    <property type="evidence" value="ECO:0007669"/>
    <property type="project" value="UniProtKB-EC"/>
</dbReference>
<keyword evidence="1" id="KW-0548">Nucleotidyltransferase</keyword>
<dbReference type="PANTHER" id="PTHR11669:SF8">
    <property type="entry name" value="DNA POLYMERASE III SUBUNIT DELTA"/>
    <property type="match status" value="1"/>
</dbReference>
<dbReference type="PANTHER" id="PTHR11669">
    <property type="entry name" value="REPLICATION FACTOR C / DNA POLYMERASE III GAMMA-TAU SUBUNIT"/>
    <property type="match status" value="1"/>
</dbReference>
<protein>
    <submittedName>
        <fullName evidence="1">Dna polymerase iii delta prime subunit</fullName>
        <ecNumber evidence="1">2.7.7.7</ecNumber>
    </submittedName>
</protein>
<keyword evidence="1" id="KW-0808">Transferase</keyword>
<dbReference type="Gene3D" id="3.40.50.300">
    <property type="entry name" value="P-loop containing nucleotide triphosphate hydrolases"/>
    <property type="match status" value="1"/>
</dbReference>
<dbReference type="SUPFAM" id="SSF52540">
    <property type="entry name" value="P-loop containing nucleoside triphosphate hydrolases"/>
    <property type="match status" value="1"/>
</dbReference>
<proteinExistence type="predicted"/>
<name>A0A0W8FWR1_9ZZZZ</name>
<comment type="caution">
    <text evidence="1">The sequence shown here is derived from an EMBL/GenBank/DDBJ whole genome shotgun (WGS) entry which is preliminary data.</text>
</comment>
<dbReference type="GO" id="GO:0006261">
    <property type="term" value="P:DNA-templated DNA replication"/>
    <property type="evidence" value="ECO:0007669"/>
    <property type="project" value="TreeGrafter"/>
</dbReference>
<reference evidence="1" key="1">
    <citation type="journal article" date="2015" name="Proc. Natl. Acad. Sci. U.S.A.">
        <title>Networks of energetic and metabolic interactions define dynamics in microbial communities.</title>
        <authorList>
            <person name="Embree M."/>
            <person name="Liu J.K."/>
            <person name="Al-Bassam M.M."/>
            <person name="Zengler K."/>
        </authorList>
    </citation>
    <scope>NUCLEOTIDE SEQUENCE</scope>
</reference>
<dbReference type="Pfam" id="PF13177">
    <property type="entry name" value="DNA_pol3_delta2"/>
    <property type="match status" value="1"/>
</dbReference>
<sequence length="364" mass="42227">MVDQLENIIGQPHAVNQLKALIKNRRIPHALLFSGPPGVGKFFTSIQLIKANAKPEHQRKIHNFEEPFVKYIFALPRGKGEDSNHSPTEKLTDKQIEELRSQLELKKANYFHKVQIEGANTIKISSIREIKKFLSLDYSDISYRFIIIEDAHLMNDSSQNALLKSLEEPPEGVIFILITPYEERLLPTIISRCWKIKFNNLSNEYLQKILIENFSVAHEVALKVSLFSNGSIQKAVELVENDMQSLLNSTIQILRFSFGGWFNSAYIELKNATDDFDPPKVKEILNLIQIWLVDIQKNRINDENYYFFEFADTLERFNKNFPNAQIQQISREIDELIQLMDKNILLNVIILNLILRLNSISIWN</sequence>
<dbReference type="InterPro" id="IPR050238">
    <property type="entry name" value="DNA_Rep/Repair_Clamp_Loader"/>
</dbReference>
<accession>A0A0W8FWR1</accession>
<gene>
    <name evidence="1" type="ORF">ASZ90_004872</name>
</gene>
<dbReference type="EMBL" id="LNQE01000720">
    <property type="protein sequence ID" value="KUG25309.1"/>
    <property type="molecule type" value="Genomic_DNA"/>
</dbReference>